<dbReference type="InterPro" id="IPR008928">
    <property type="entry name" value="6-hairpin_glycosidase_sf"/>
</dbReference>
<evidence type="ECO:0000256" key="2">
    <source>
        <dbReference type="SAM" id="SignalP"/>
    </source>
</evidence>
<dbReference type="EMBL" id="JAWRVI010000094">
    <property type="protein sequence ID" value="KAK4077646.1"/>
    <property type="molecule type" value="Genomic_DNA"/>
</dbReference>
<dbReference type="RefSeq" id="XP_018173166.1">
    <property type="nucleotide sequence ID" value="XM_018328308.1"/>
</dbReference>
<dbReference type="PANTHER" id="PTHR33886">
    <property type="entry name" value="UNSATURATED RHAMNOGALACTURONAN HYDROLASE (EUROFUNG)"/>
    <property type="match status" value="1"/>
</dbReference>
<dbReference type="PANTHER" id="PTHR33886:SF8">
    <property type="entry name" value="UNSATURATED RHAMNOGALACTURONAN HYDROLASE (EUROFUNG)"/>
    <property type="match status" value="1"/>
</dbReference>
<dbReference type="GO" id="GO:0005975">
    <property type="term" value="P:carbohydrate metabolic process"/>
    <property type="evidence" value="ECO:0007669"/>
    <property type="project" value="InterPro"/>
</dbReference>
<reference evidence="3 6" key="3">
    <citation type="journal article" date="2024" name="Microbiol. Resour. Announc.">
        <title>Genome annotations for the ascomycete fungi Trichoderma harzianum, Trichoderma aggressivum, and Purpureocillium lilacinum.</title>
        <authorList>
            <person name="Beijen E.P.W."/>
            <person name="Ohm R.A."/>
        </authorList>
    </citation>
    <scope>NUCLEOTIDE SEQUENCE [LARGE SCALE GENOMIC DNA]</scope>
    <source>
        <strain evidence="3 6">CBS 150709</strain>
    </source>
</reference>
<dbReference type="Proteomes" id="UP001287286">
    <property type="component" value="Unassembled WGS sequence"/>
</dbReference>
<dbReference type="SUPFAM" id="SSF48208">
    <property type="entry name" value="Six-hairpin glycosidases"/>
    <property type="match status" value="1"/>
</dbReference>
<evidence type="ECO:0000313" key="4">
    <source>
        <dbReference type="EMBL" id="OAQ65706.1"/>
    </source>
</evidence>
<keyword evidence="2" id="KW-0732">Signal</keyword>
<feature type="signal peptide" evidence="2">
    <location>
        <begin position="1"/>
        <end position="20"/>
    </location>
</feature>
<evidence type="ECO:0000313" key="3">
    <source>
        <dbReference type="EMBL" id="KAK4077646.1"/>
    </source>
</evidence>
<dbReference type="Proteomes" id="UP000078340">
    <property type="component" value="Unassembled WGS sequence"/>
</dbReference>
<dbReference type="OMA" id="RYSTWML"/>
<dbReference type="AlphaFoldDB" id="A0A179FJE6"/>
<evidence type="ECO:0000313" key="5">
    <source>
        <dbReference type="Proteomes" id="UP000078340"/>
    </source>
</evidence>
<dbReference type="GO" id="GO:0016787">
    <property type="term" value="F:hydrolase activity"/>
    <property type="evidence" value="ECO:0007669"/>
    <property type="project" value="UniProtKB-KW"/>
</dbReference>
<name>A0A179FJE6_PURLI</name>
<organism evidence="4 5">
    <name type="scientific">Purpureocillium lilacinum</name>
    <name type="common">Paecilomyces lilacinus</name>
    <dbReference type="NCBI Taxonomy" id="33203"/>
    <lineage>
        <taxon>Eukaryota</taxon>
        <taxon>Fungi</taxon>
        <taxon>Dikarya</taxon>
        <taxon>Ascomycota</taxon>
        <taxon>Pezizomycotina</taxon>
        <taxon>Sordariomycetes</taxon>
        <taxon>Hypocreomycetidae</taxon>
        <taxon>Hypocreales</taxon>
        <taxon>Ophiocordycipitaceae</taxon>
        <taxon>Purpureocillium</taxon>
    </lineage>
</organism>
<dbReference type="KEGG" id="plj:28893357"/>
<dbReference type="OrthoDB" id="540611at2759"/>
<dbReference type="InterPro" id="IPR012341">
    <property type="entry name" value="6hp_glycosidase-like_sf"/>
</dbReference>
<reference evidence="3" key="2">
    <citation type="submission" date="2023-11" db="EMBL/GenBank/DDBJ databases">
        <authorList>
            <person name="Beijen E."/>
            <person name="Ohm R.A."/>
        </authorList>
    </citation>
    <scope>NUCLEOTIDE SEQUENCE</scope>
    <source>
        <strain evidence="3">CBS 150709</strain>
    </source>
</reference>
<dbReference type="InterPro" id="IPR052043">
    <property type="entry name" value="PolySaccharide_Degr_Enz"/>
</dbReference>
<dbReference type="Gene3D" id="1.50.10.10">
    <property type="match status" value="1"/>
</dbReference>
<feature type="chain" id="PRO_5043136920" evidence="2">
    <location>
        <begin position="21"/>
        <end position="396"/>
    </location>
</feature>
<accession>A0A179FJE6</accession>
<comment type="caution">
    <text evidence="4">The sequence shown here is derived from an EMBL/GenBank/DDBJ whole genome shotgun (WGS) entry which is preliminary data.</text>
</comment>
<dbReference type="GeneID" id="28893357"/>
<dbReference type="InterPro" id="IPR010905">
    <property type="entry name" value="Glyco_hydro_88"/>
</dbReference>
<sequence>MHAAALVALAFGAAGSLGHGQPYSRRMLDSIKLRQQGVISSGAASSTLENGILALAMQETATQYRDSPCQESDKEYLVRVLDSASRPYTNATWAAGRPLDRFSLATGIERAVSSGLSVTPASTTAYEAINTSLALQRRNPDGGFWYYVYTEWSYLDGMVSLLPFMASATRPNETDMQLQVTLLEAHCRRPDNALLAHGYDWSRKAVWANNVTGSSPYVWGRSLGWFLAGMVQTYERYDCCRSGEPHRPLCSQIRNITVQIVDSLVEYADKETGAWWQLPMFPGRAGNYLESSSTVLFIFSILKALRLDILSDRSHHLQSVAVKAYNYATNAFVTDVGKGNGTIGFDKTVAVCSLNSTATYEYYTSQPIVPNSLLGESAFILASLEVERLDRHGHSP</sequence>
<keyword evidence="1 4" id="KW-0378">Hydrolase</keyword>
<evidence type="ECO:0000256" key="1">
    <source>
        <dbReference type="ARBA" id="ARBA00022801"/>
    </source>
</evidence>
<evidence type="ECO:0000313" key="6">
    <source>
        <dbReference type="Proteomes" id="UP001287286"/>
    </source>
</evidence>
<reference evidence="4 5" key="1">
    <citation type="submission" date="2016-02" db="EMBL/GenBank/DDBJ databases">
        <title>Biosynthesis of antibiotic leucinostatins and their inhibition on Phytophthora in bio-control Purpureocillium lilacinum.</title>
        <authorList>
            <person name="Wang G."/>
            <person name="Liu Z."/>
            <person name="Lin R."/>
            <person name="Li E."/>
            <person name="Mao Z."/>
            <person name="Ling J."/>
            <person name="Yin W."/>
            <person name="Xie B."/>
        </authorList>
    </citation>
    <scope>NUCLEOTIDE SEQUENCE [LARGE SCALE GENOMIC DNA]</scope>
    <source>
        <strain evidence="4">PLFJ-1</strain>
    </source>
</reference>
<gene>
    <name evidence="3" type="ORF">Purlil1_12241</name>
    <name evidence="4" type="ORF">VFPFJ_11241</name>
</gene>
<proteinExistence type="predicted"/>
<dbReference type="EMBL" id="LSBI01000024">
    <property type="protein sequence ID" value="OAQ65706.1"/>
    <property type="molecule type" value="Genomic_DNA"/>
</dbReference>
<protein>
    <submittedName>
        <fullName evidence="3">CAZyme family GH105</fullName>
    </submittedName>
    <submittedName>
        <fullName evidence="4">Glycosyl Hydrolase Family 88</fullName>
    </submittedName>
</protein>
<dbReference type="Pfam" id="PF07470">
    <property type="entry name" value="Glyco_hydro_88"/>
    <property type="match status" value="1"/>
</dbReference>
<keyword evidence="6" id="KW-1185">Reference proteome</keyword>